<feature type="binding site" evidence="6">
    <location>
        <position position="124"/>
    </location>
    <ligand>
        <name>a divalent metal cation</name>
        <dbReference type="ChEBI" id="CHEBI:60240"/>
        <label>2</label>
        <note>catalytic</note>
    </ligand>
</feature>
<organism evidence="8 9">
    <name type="scientific">Candidatus Portnoybacteria bacterium CG10_big_fil_rev_8_21_14_0_10_44_7</name>
    <dbReference type="NCBI Taxonomy" id="1974816"/>
    <lineage>
        <taxon>Bacteria</taxon>
        <taxon>Candidatus Portnoyibacteriota</taxon>
    </lineage>
</organism>
<feature type="binding site" evidence="6">
    <location>
        <position position="254"/>
    </location>
    <ligand>
        <name>a divalent metal cation</name>
        <dbReference type="ChEBI" id="CHEBI:60240"/>
        <label>1</label>
    </ligand>
</feature>
<feature type="binding site" evidence="6">
    <location>
        <position position="187"/>
    </location>
    <ligand>
        <name>a divalent metal cation</name>
        <dbReference type="ChEBI" id="CHEBI:60240"/>
        <label>2</label>
        <note>catalytic</note>
    </ligand>
</feature>
<feature type="binding site" evidence="6">
    <location>
        <position position="194"/>
    </location>
    <ligand>
        <name>substrate</name>
    </ligand>
</feature>
<dbReference type="Proteomes" id="UP000231086">
    <property type="component" value="Unassembled WGS sequence"/>
</dbReference>
<feature type="domain" description="Peptidase M24" evidence="7">
    <location>
        <begin position="13"/>
        <end position="100"/>
    </location>
</feature>
<reference evidence="9" key="1">
    <citation type="submission" date="2017-09" db="EMBL/GenBank/DDBJ databases">
        <title>Depth-based differentiation of microbial function through sediment-hosted aquifers and enrichment of novel symbionts in the deep terrestrial subsurface.</title>
        <authorList>
            <person name="Probst A.J."/>
            <person name="Ladd B."/>
            <person name="Jarett J.K."/>
            <person name="Geller-Mcgrath D.E."/>
            <person name="Sieber C.M.K."/>
            <person name="Emerson J.B."/>
            <person name="Anantharaman K."/>
            <person name="Thomas B.C."/>
            <person name="Malmstrom R."/>
            <person name="Stieglmeier M."/>
            <person name="Klingl A."/>
            <person name="Woyke T."/>
            <person name="Ryan C.M."/>
            <person name="Banfield J.F."/>
        </authorList>
    </citation>
    <scope>NUCLEOTIDE SEQUENCE [LARGE SCALE GENOMIC DNA]</scope>
</reference>
<feature type="binding site" evidence="6">
    <location>
        <position position="124"/>
    </location>
    <ligand>
        <name>a divalent metal cation</name>
        <dbReference type="ChEBI" id="CHEBI:60240"/>
        <label>1</label>
    </ligand>
</feature>
<feature type="binding site" evidence="6">
    <location>
        <position position="95"/>
    </location>
    <ligand>
        <name>a divalent metal cation</name>
        <dbReference type="ChEBI" id="CHEBI:60240"/>
        <label>1</label>
    </ligand>
</feature>
<comment type="catalytic activity">
    <reaction evidence="6">
        <text>Release of N-terminal amino acids, preferentially methionine, from peptides and arylamides.</text>
        <dbReference type="EC" id="3.4.11.18"/>
    </reaction>
</comment>
<dbReference type="InterPro" id="IPR001714">
    <property type="entry name" value="Pept_M24_MAP"/>
</dbReference>
<dbReference type="HAMAP" id="MF_01974">
    <property type="entry name" value="MetAP_1"/>
    <property type="match status" value="1"/>
</dbReference>
<proteinExistence type="inferred from homology"/>
<evidence type="ECO:0000259" key="7">
    <source>
        <dbReference type="Pfam" id="PF00557"/>
    </source>
</evidence>
<dbReference type="EC" id="3.4.11.18" evidence="6"/>
<dbReference type="PANTHER" id="PTHR43330:SF27">
    <property type="entry name" value="METHIONINE AMINOPEPTIDASE"/>
    <property type="match status" value="1"/>
</dbReference>
<evidence type="ECO:0000256" key="1">
    <source>
        <dbReference type="ARBA" id="ARBA00002521"/>
    </source>
</evidence>
<feature type="binding site" evidence="6">
    <location>
        <position position="254"/>
    </location>
    <ligand>
        <name>a divalent metal cation</name>
        <dbReference type="ChEBI" id="CHEBI:60240"/>
        <label>2</label>
        <note>catalytic</note>
    </ligand>
</feature>
<dbReference type="InterPro" id="IPR000994">
    <property type="entry name" value="Pept_M24"/>
</dbReference>
<comment type="function">
    <text evidence="1 6">Removes the N-terminal methionine from nascent proteins. The N-terminal methionine is often cleaved when the second residue in the primary sequence is small and uncharged (Met-Ala-, Cys, Gly, Pro, Ser, Thr, or Val). Requires deformylation of the N(alpha)-formylated initiator methionine before it can be hydrolyzed.</text>
</comment>
<comment type="caution">
    <text evidence="8">The sequence shown here is derived from an EMBL/GenBank/DDBJ whole genome shotgun (WGS) entry which is preliminary data.</text>
</comment>
<gene>
    <name evidence="6" type="primary">map</name>
    <name evidence="8" type="ORF">COU85_02070</name>
</gene>
<evidence type="ECO:0000313" key="9">
    <source>
        <dbReference type="Proteomes" id="UP000231086"/>
    </source>
</evidence>
<keyword evidence="5 6" id="KW-0378">Hydrolase</keyword>
<dbReference type="AlphaFoldDB" id="A0A2M8KII6"/>
<dbReference type="GO" id="GO:0046872">
    <property type="term" value="F:metal ion binding"/>
    <property type="evidence" value="ECO:0007669"/>
    <property type="project" value="UniProtKB-UniRule"/>
</dbReference>
<accession>A0A2M8KII6</accession>
<keyword evidence="2 6" id="KW-0031">Aminopeptidase</keyword>
<evidence type="ECO:0000256" key="6">
    <source>
        <dbReference type="HAMAP-Rule" id="MF_01974"/>
    </source>
</evidence>
<name>A0A2M8KII6_9BACT</name>
<dbReference type="Pfam" id="PF00557">
    <property type="entry name" value="Peptidase_M24"/>
    <property type="match status" value="2"/>
</dbReference>
<dbReference type="GO" id="GO:0005829">
    <property type="term" value="C:cytosol"/>
    <property type="evidence" value="ECO:0007669"/>
    <property type="project" value="TreeGrafter"/>
</dbReference>
<evidence type="ECO:0000256" key="2">
    <source>
        <dbReference type="ARBA" id="ARBA00022438"/>
    </source>
</evidence>
<evidence type="ECO:0000313" key="8">
    <source>
        <dbReference type="EMBL" id="PJE59729.1"/>
    </source>
</evidence>
<comment type="subunit">
    <text evidence="6">Monomer.</text>
</comment>
<protein>
    <recommendedName>
        <fullName evidence="6">Methionine aminopeptidase</fullName>
        <shortName evidence="6">MAP</shortName>
        <shortName evidence="6">MetAP</shortName>
        <ecNumber evidence="6">3.4.11.18</ecNumber>
    </recommendedName>
    <alternativeName>
        <fullName evidence="6">Peptidase M</fullName>
    </alternativeName>
</protein>
<dbReference type="CDD" id="cd01086">
    <property type="entry name" value="MetAP1"/>
    <property type="match status" value="1"/>
</dbReference>
<evidence type="ECO:0000256" key="5">
    <source>
        <dbReference type="ARBA" id="ARBA00022801"/>
    </source>
</evidence>
<feature type="binding site" evidence="6">
    <location>
        <position position="220"/>
    </location>
    <ligand>
        <name>a divalent metal cation</name>
        <dbReference type="ChEBI" id="CHEBI:60240"/>
        <label>2</label>
        <note>catalytic</note>
    </ligand>
</feature>
<evidence type="ECO:0000256" key="3">
    <source>
        <dbReference type="ARBA" id="ARBA00022670"/>
    </source>
</evidence>
<comment type="cofactor">
    <cofactor evidence="6">
        <name>Co(2+)</name>
        <dbReference type="ChEBI" id="CHEBI:48828"/>
    </cofactor>
    <cofactor evidence="6">
        <name>Zn(2+)</name>
        <dbReference type="ChEBI" id="CHEBI:29105"/>
    </cofactor>
    <cofactor evidence="6">
        <name>Mn(2+)</name>
        <dbReference type="ChEBI" id="CHEBI:29035"/>
    </cofactor>
    <cofactor evidence="6">
        <name>Fe(2+)</name>
        <dbReference type="ChEBI" id="CHEBI:29033"/>
    </cofactor>
    <text evidence="6">Binds 2 divalent metal cations per subunit. Has a high-affinity and a low affinity metal-binding site. The true nature of the physiological cofactor is under debate. The enzyme is active with cobalt, zinc, manganese or divalent iron ions. Most likely, methionine aminopeptidases function as mononuclear Fe(2+)-metalloproteases under physiological conditions, and the catalytically relevant metal-binding site has been assigned to the histidine-containing high-affinity site.</text>
</comment>
<dbReference type="Gene3D" id="3.90.230.10">
    <property type="entry name" value="Creatinase/methionine aminopeptidase superfamily"/>
    <property type="match status" value="1"/>
</dbReference>
<keyword evidence="4 6" id="KW-0479">Metal-binding</keyword>
<dbReference type="EMBL" id="PFEA01000037">
    <property type="protein sequence ID" value="PJE59729.1"/>
    <property type="molecule type" value="Genomic_DNA"/>
</dbReference>
<dbReference type="GO" id="GO:0006508">
    <property type="term" value="P:proteolysis"/>
    <property type="evidence" value="ECO:0007669"/>
    <property type="project" value="UniProtKB-KW"/>
</dbReference>
<sequence>MMITLKSKDETQKLKAGGQILAGVLKKVAAKARPGVTTQELNDLATQLVLEAGAIPSFLGYENFPASLCTSVNQQIVHGVPSERKLKKGDILGLDLGVLYPPENCRGCPSAGGGCGLEPGLFTDAAITVPVGQISDKAKKLIAATKKALDLATAQVRPGNHLGDVSAAIQQYVESQGLAVIRDLVGHGVGYAVHEDPEIPNFGQPGQGEELKEGMVLAVEPMVTLGGAKIKKSKAEFGYSGYETADGSLAAHFEHTVVVTKKGAEVLTR</sequence>
<dbReference type="PANTHER" id="PTHR43330">
    <property type="entry name" value="METHIONINE AMINOPEPTIDASE"/>
    <property type="match status" value="1"/>
</dbReference>
<feature type="domain" description="Peptidase M24" evidence="7">
    <location>
        <begin position="120"/>
        <end position="261"/>
    </location>
</feature>
<dbReference type="SUPFAM" id="SSF55920">
    <property type="entry name" value="Creatinase/aminopeptidase"/>
    <property type="match status" value="1"/>
</dbReference>
<dbReference type="InterPro" id="IPR036005">
    <property type="entry name" value="Creatinase/aminopeptidase-like"/>
</dbReference>
<evidence type="ECO:0000256" key="4">
    <source>
        <dbReference type="ARBA" id="ARBA00022723"/>
    </source>
</evidence>
<comment type="similarity">
    <text evidence="6">Belongs to the peptidase M24A family. Methionine aminopeptidase type 1 subfamily.</text>
</comment>
<dbReference type="PRINTS" id="PR00599">
    <property type="entry name" value="MAPEPTIDASE"/>
</dbReference>
<dbReference type="GO" id="GO:0070006">
    <property type="term" value="F:metalloaminopeptidase activity"/>
    <property type="evidence" value="ECO:0007669"/>
    <property type="project" value="UniProtKB-UniRule"/>
</dbReference>
<feature type="binding site" evidence="6">
    <location>
        <position position="78"/>
    </location>
    <ligand>
        <name>substrate</name>
    </ligand>
</feature>
<dbReference type="InterPro" id="IPR002467">
    <property type="entry name" value="Pept_M24A_MAP1"/>
</dbReference>
<dbReference type="GO" id="GO:0004239">
    <property type="term" value="F:initiator methionyl aminopeptidase activity"/>
    <property type="evidence" value="ECO:0007669"/>
    <property type="project" value="UniProtKB-UniRule"/>
</dbReference>
<keyword evidence="3 6" id="KW-0645">Protease</keyword>